<protein>
    <recommendedName>
        <fullName evidence="5">Transmembrane protein</fullName>
    </recommendedName>
</protein>
<keyword evidence="2" id="KW-0812">Transmembrane</keyword>
<sequence>MLKKRTKGLSHNSVKGRKYPTRKKVHSKSRKIVKRKNNYSFSSSIFSSFIIFAGFISLSITIFFLIRQLQPMIRNERLKFLCTYQLGDKKSQNYKESKLELEKLVGDSDKYCRDFLLPKEKTKKGFRLFPIMRNILFRFI</sequence>
<keyword evidence="2" id="KW-1133">Transmembrane helix</keyword>
<feature type="region of interest" description="Disordered" evidence="1">
    <location>
        <begin position="1"/>
        <end position="27"/>
    </location>
</feature>
<keyword evidence="2" id="KW-0472">Membrane</keyword>
<evidence type="ECO:0000313" key="3">
    <source>
        <dbReference type="EMBL" id="MBO8223073.1"/>
    </source>
</evidence>
<feature type="transmembrane region" description="Helical" evidence="2">
    <location>
        <begin position="45"/>
        <end position="66"/>
    </location>
</feature>
<organism evidence="3 4">
    <name type="scientific">Prochlorococcus marinus str. XMU1401</name>
    <dbReference type="NCBI Taxonomy" id="2052594"/>
    <lineage>
        <taxon>Bacteria</taxon>
        <taxon>Bacillati</taxon>
        <taxon>Cyanobacteriota</taxon>
        <taxon>Cyanophyceae</taxon>
        <taxon>Synechococcales</taxon>
        <taxon>Prochlorococcaceae</taxon>
        <taxon>Prochlorococcus</taxon>
    </lineage>
</organism>
<evidence type="ECO:0000256" key="1">
    <source>
        <dbReference type="SAM" id="MobiDB-lite"/>
    </source>
</evidence>
<accession>A0A8I1X5T2</accession>
<gene>
    <name evidence="3" type="ORF">HA142_06060</name>
</gene>
<dbReference type="AlphaFoldDB" id="A0A8I1X5T2"/>
<name>A0A8I1X5T2_PROMR</name>
<reference evidence="3" key="1">
    <citation type="submission" date="2020-03" db="EMBL/GenBank/DDBJ databases">
        <title>Genome differentiation and subclade ecological adaptation of Prochlorococcus HLII clade in the global ocean.</title>
        <authorList>
            <person name="Yan W."/>
            <person name="Fen X."/>
            <person name="Zhang W."/>
        </authorList>
    </citation>
    <scope>NUCLEOTIDE SEQUENCE</scope>
    <source>
        <strain evidence="3">XMU1401</strain>
    </source>
</reference>
<dbReference type="Proteomes" id="UP000666562">
    <property type="component" value="Unassembled WGS sequence"/>
</dbReference>
<proteinExistence type="predicted"/>
<evidence type="ECO:0008006" key="5">
    <source>
        <dbReference type="Google" id="ProtNLM"/>
    </source>
</evidence>
<evidence type="ECO:0000313" key="4">
    <source>
        <dbReference type="Proteomes" id="UP000666562"/>
    </source>
</evidence>
<comment type="caution">
    <text evidence="3">The sequence shown here is derived from an EMBL/GenBank/DDBJ whole genome shotgun (WGS) entry which is preliminary data.</text>
</comment>
<evidence type="ECO:0000256" key="2">
    <source>
        <dbReference type="SAM" id="Phobius"/>
    </source>
</evidence>
<dbReference type="EMBL" id="JAAORC010000002">
    <property type="protein sequence ID" value="MBO8223073.1"/>
    <property type="molecule type" value="Genomic_DNA"/>
</dbReference>
<dbReference type="RefSeq" id="WP_209044404.1">
    <property type="nucleotide sequence ID" value="NZ_JAAORC010000002.1"/>
</dbReference>